<evidence type="ECO:0000256" key="1">
    <source>
        <dbReference type="SAM" id="MobiDB-lite"/>
    </source>
</evidence>
<dbReference type="EMBL" id="LR796492">
    <property type="protein sequence ID" value="CAB4147447.1"/>
    <property type="molecule type" value="Genomic_DNA"/>
</dbReference>
<evidence type="ECO:0000313" key="2">
    <source>
        <dbReference type="EMBL" id="CAB4147447.1"/>
    </source>
</evidence>
<protein>
    <recommendedName>
        <fullName evidence="3">HTH_XRE domain containing protein</fullName>
    </recommendedName>
</protein>
<accession>A0A6J5MP71</accession>
<sequence>MQEDAQPNILDPWSDDQTFRERPTRLSPLPLLEITDGMTCRDAAAMLGINAGTLQKWRNGNTDIGLHYAQADRIAIRSLGTHPSLIWGKEWWRI</sequence>
<name>A0A6J5MP71_9CAUD</name>
<evidence type="ECO:0008006" key="3">
    <source>
        <dbReference type="Google" id="ProtNLM"/>
    </source>
</evidence>
<organism evidence="2">
    <name type="scientific">uncultured Caudovirales phage</name>
    <dbReference type="NCBI Taxonomy" id="2100421"/>
    <lineage>
        <taxon>Viruses</taxon>
        <taxon>Duplodnaviria</taxon>
        <taxon>Heunggongvirae</taxon>
        <taxon>Uroviricota</taxon>
        <taxon>Caudoviricetes</taxon>
        <taxon>Peduoviridae</taxon>
        <taxon>Maltschvirus</taxon>
        <taxon>Maltschvirus maltsch</taxon>
    </lineage>
</organism>
<feature type="region of interest" description="Disordered" evidence="1">
    <location>
        <begin position="1"/>
        <end position="20"/>
    </location>
</feature>
<proteinExistence type="predicted"/>
<reference evidence="2" key="1">
    <citation type="submission" date="2020-04" db="EMBL/GenBank/DDBJ databases">
        <authorList>
            <person name="Chiriac C."/>
            <person name="Salcher M."/>
            <person name="Ghai R."/>
            <person name="Kavagutti S V."/>
        </authorList>
    </citation>
    <scope>NUCLEOTIDE SEQUENCE</scope>
</reference>
<gene>
    <name evidence="2" type="ORF">UFOVP519_29</name>
</gene>